<evidence type="ECO:0000256" key="2">
    <source>
        <dbReference type="ARBA" id="ARBA00007379"/>
    </source>
</evidence>
<dbReference type="RefSeq" id="WP_013626238.1">
    <property type="nucleotide sequence ID" value="NC_015172.1"/>
</dbReference>
<feature type="transmembrane region" description="Helical" evidence="11">
    <location>
        <begin position="167"/>
        <end position="192"/>
    </location>
</feature>
<dbReference type="AlphaFoldDB" id="F0T285"/>
<comment type="function">
    <text evidence="10">Part of the ABC transporter FtsEX involved in asymmetric cellular division facilitating the initiation of sporulation.</text>
</comment>
<dbReference type="KEGG" id="sgy:Sgly_3249"/>
<evidence type="ECO:0000256" key="4">
    <source>
        <dbReference type="ARBA" id="ARBA00022475"/>
    </source>
</evidence>
<feature type="domain" description="FtsX extracellular" evidence="13">
    <location>
        <begin position="59"/>
        <end position="151"/>
    </location>
</feature>
<dbReference type="PIRSF" id="PIRSF003097">
    <property type="entry name" value="FtsX"/>
    <property type="match status" value="1"/>
</dbReference>
<evidence type="ECO:0000256" key="7">
    <source>
        <dbReference type="ARBA" id="ARBA00022989"/>
    </source>
</evidence>
<comment type="subcellular location">
    <subcellularLocation>
        <location evidence="1">Cell membrane</location>
        <topology evidence="1">Multi-pass membrane protein</topology>
    </subcellularLocation>
</comment>
<keyword evidence="7 11" id="KW-1133">Transmembrane helix</keyword>
<dbReference type="GO" id="GO:0005886">
    <property type="term" value="C:plasma membrane"/>
    <property type="evidence" value="ECO:0007669"/>
    <property type="project" value="UniProtKB-SubCell"/>
</dbReference>
<evidence type="ECO:0000256" key="11">
    <source>
        <dbReference type="SAM" id="Phobius"/>
    </source>
</evidence>
<dbReference type="Proteomes" id="UP000007488">
    <property type="component" value="Chromosome"/>
</dbReference>
<evidence type="ECO:0000259" key="13">
    <source>
        <dbReference type="Pfam" id="PF18075"/>
    </source>
</evidence>
<dbReference type="PANTHER" id="PTHR47755">
    <property type="entry name" value="CELL DIVISION PROTEIN FTSX"/>
    <property type="match status" value="1"/>
</dbReference>
<reference evidence="14 15" key="1">
    <citation type="journal article" date="2011" name="Stand. Genomic Sci.">
        <title>Complete genome sequence of Syntrophobotulus glycolicus type strain (FlGlyR).</title>
        <authorList>
            <person name="Han C."/>
            <person name="Mwirichia R."/>
            <person name="Chertkov O."/>
            <person name="Held B."/>
            <person name="Lapidus A."/>
            <person name="Nolan M."/>
            <person name="Lucas S."/>
            <person name="Hammon N."/>
            <person name="Deshpande S."/>
            <person name="Cheng J.F."/>
            <person name="Tapia R."/>
            <person name="Goodwin L."/>
            <person name="Pitluck S."/>
            <person name="Huntemann M."/>
            <person name="Liolios K."/>
            <person name="Ivanova N."/>
            <person name="Pagani I."/>
            <person name="Mavromatis K."/>
            <person name="Ovchinikova G."/>
            <person name="Pati A."/>
            <person name="Chen A."/>
            <person name="Palaniappan K."/>
            <person name="Land M."/>
            <person name="Hauser L."/>
            <person name="Brambilla E.M."/>
            <person name="Rohde M."/>
            <person name="Spring S."/>
            <person name="Sikorski J."/>
            <person name="Goker M."/>
            <person name="Woyke T."/>
            <person name="Bristow J."/>
            <person name="Eisen J.A."/>
            <person name="Markowitz V."/>
            <person name="Hugenholtz P."/>
            <person name="Kyrpides N.C."/>
            <person name="Klenk H.P."/>
            <person name="Detter J.C."/>
        </authorList>
    </citation>
    <scope>NUCLEOTIDE SEQUENCE [LARGE SCALE GENOMIC DNA]</scope>
    <source>
        <strain evidence="15">DSM 8271 / FlGlyR</strain>
    </source>
</reference>
<dbReference type="EMBL" id="CP002547">
    <property type="protein sequence ID" value="ADY57513.1"/>
    <property type="molecule type" value="Genomic_DNA"/>
</dbReference>
<dbReference type="InterPro" id="IPR040690">
    <property type="entry name" value="FtsX_ECD"/>
</dbReference>
<dbReference type="PANTHER" id="PTHR47755:SF1">
    <property type="entry name" value="CELL DIVISION PROTEIN FTSX"/>
    <property type="match status" value="1"/>
</dbReference>
<dbReference type="InterPro" id="IPR003838">
    <property type="entry name" value="ABC3_permease_C"/>
</dbReference>
<name>F0T285_SYNGF</name>
<accession>F0T285</accession>
<dbReference type="HOGENOM" id="CLU_073546_2_2_9"/>
<feature type="transmembrane region" description="Helical" evidence="11">
    <location>
        <begin position="262"/>
        <end position="286"/>
    </location>
</feature>
<keyword evidence="5 10" id="KW-0132">Cell division</keyword>
<keyword evidence="9 10" id="KW-0131">Cell cycle</keyword>
<evidence type="ECO:0000256" key="10">
    <source>
        <dbReference type="PIRNR" id="PIRNR003097"/>
    </source>
</evidence>
<protein>
    <recommendedName>
        <fullName evidence="3 10">Cell division protein FtsX</fullName>
    </recommendedName>
</protein>
<evidence type="ECO:0000256" key="5">
    <source>
        <dbReference type="ARBA" id="ARBA00022618"/>
    </source>
</evidence>
<gene>
    <name evidence="14" type="ordered locus">Sgly_3249</name>
</gene>
<dbReference type="InterPro" id="IPR004513">
    <property type="entry name" value="FtsX"/>
</dbReference>
<dbReference type="NCBIfam" id="NF038347">
    <property type="entry name" value="FtsX_Gpos"/>
    <property type="match status" value="1"/>
</dbReference>
<feature type="transmembrane region" description="Helical" evidence="11">
    <location>
        <begin position="213"/>
        <end position="242"/>
    </location>
</feature>
<proteinExistence type="inferred from homology"/>
<dbReference type="Pfam" id="PF18075">
    <property type="entry name" value="FtsX_ECD"/>
    <property type="match status" value="1"/>
</dbReference>
<dbReference type="GO" id="GO:0051301">
    <property type="term" value="P:cell division"/>
    <property type="evidence" value="ECO:0007669"/>
    <property type="project" value="UniProtKB-KW"/>
</dbReference>
<dbReference type="Pfam" id="PF02687">
    <property type="entry name" value="FtsX"/>
    <property type="match status" value="1"/>
</dbReference>
<evidence type="ECO:0000313" key="14">
    <source>
        <dbReference type="EMBL" id="ADY57513.1"/>
    </source>
</evidence>
<evidence type="ECO:0000256" key="6">
    <source>
        <dbReference type="ARBA" id="ARBA00022692"/>
    </source>
</evidence>
<sequence>MAVNSAGYIIQQALLSLKRNIWLTVASILTLTIALVLLGFSFIFLANTSNIAKNFESQVEIAVFIEDNSTPEQIEEIRGRIERLNGVATVTLITKEQALPDFQNSMGSESLVEDMGGVNPLPDKFSIVSSDAHLVKDIANSISGIQGVEKVRYGEGILEDLLKFTDWLRMIGIGVVIAFAGASLILISLNIKTNVYSREKEIRIMRLVGASNAFIRWPFFVEGVFMGFLGAVFAIIIVGVTYSGLMDYIITTLTFVPIVSDALFVFGVLGAMLLIGITLGVLGTAISMRKFLNF</sequence>
<keyword evidence="8 10" id="KW-0472">Membrane</keyword>
<keyword evidence="4 10" id="KW-1003">Cell membrane</keyword>
<evidence type="ECO:0000256" key="1">
    <source>
        <dbReference type="ARBA" id="ARBA00004651"/>
    </source>
</evidence>
<organism evidence="14 15">
    <name type="scientific">Syntrophobotulus glycolicus (strain DSM 8271 / FlGlyR)</name>
    <dbReference type="NCBI Taxonomy" id="645991"/>
    <lineage>
        <taxon>Bacteria</taxon>
        <taxon>Bacillati</taxon>
        <taxon>Bacillota</taxon>
        <taxon>Clostridia</taxon>
        <taxon>Eubacteriales</taxon>
        <taxon>Desulfitobacteriaceae</taxon>
        <taxon>Syntrophobotulus</taxon>
    </lineage>
</organism>
<dbReference type="eggNOG" id="COG2177">
    <property type="taxonomic scope" value="Bacteria"/>
</dbReference>
<feature type="transmembrane region" description="Helical" evidence="11">
    <location>
        <begin position="21"/>
        <end position="46"/>
    </location>
</feature>
<evidence type="ECO:0000256" key="8">
    <source>
        <dbReference type="ARBA" id="ARBA00023136"/>
    </source>
</evidence>
<reference evidence="15" key="2">
    <citation type="submission" date="2011-02" db="EMBL/GenBank/DDBJ databases">
        <title>The complete genome of Syntrophobotulus glycolicus DSM 8271.</title>
        <authorList>
            <person name="Lucas S."/>
            <person name="Copeland A."/>
            <person name="Lapidus A."/>
            <person name="Bruce D."/>
            <person name="Goodwin L."/>
            <person name="Pitluck S."/>
            <person name="Kyrpides N."/>
            <person name="Mavromatis K."/>
            <person name="Pagani I."/>
            <person name="Ivanova N."/>
            <person name="Mikhailova N."/>
            <person name="Chertkov O."/>
            <person name="Held B."/>
            <person name="Detter J.C."/>
            <person name="Tapia R."/>
            <person name="Han C."/>
            <person name="Land M."/>
            <person name="Hauser L."/>
            <person name="Markowitz V."/>
            <person name="Cheng J.-F."/>
            <person name="Hugenholtz P."/>
            <person name="Woyke T."/>
            <person name="Wu D."/>
            <person name="Spring S."/>
            <person name="Schroeder M."/>
            <person name="Brambilla E."/>
            <person name="Klenk H.-P."/>
            <person name="Eisen J.A."/>
        </authorList>
    </citation>
    <scope>NUCLEOTIDE SEQUENCE [LARGE SCALE GENOMIC DNA]</scope>
    <source>
        <strain evidence="15">DSM 8271 / FlGlyR</strain>
    </source>
</reference>
<keyword evidence="15" id="KW-1185">Reference proteome</keyword>
<evidence type="ECO:0000313" key="15">
    <source>
        <dbReference type="Proteomes" id="UP000007488"/>
    </source>
</evidence>
<dbReference type="STRING" id="645991.Sgly_3249"/>
<keyword evidence="6 11" id="KW-0812">Transmembrane</keyword>
<evidence type="ECO:0000259" key="12">
    <source>
        <dbReference type="Pfam" id="PF02687"/>
    </source>
</evidence>
<evidence type="ECO:0000256" key="9">
    <source>
        <dbReference type="ARBA" id="ARBA00023306"/>
    </source>
</evidence>
<dbReference type="Gene3D" id="3.30.70.3040">
    <property type="match status" value="1"/>
</dbReference>
<comment type="similarity">
    <text evidence="2 10">Belongs to the ABC-4 integral membrane protein family. FtsX subfamily.</text>
</comment>
<dbReference type="OrthoDB" id="9812531at2"/>
<evidence type="ECO:0000256" key="3">
    <source>
        <dbReference type="ARBA" id="ARBA00021907"/>
    </source>
</evidence>
<dbReference type="InterPro" id="IPR058204">
    <property type="entry name" value="FtsX_firmicutes-type"/>
</dbReference>
<feature type="domain" description="ABC3 transporter permease C-terminal" evidence="12">
    <location>
        <begin position="175"/>
        <end position="291"/>
    </location>
</feature>